<feature type="non-terminal residue" evidence="1">
    <location>
        <position position="97"/>
    </location>
</feature>
<organism evidence="1 2">
    <name type="scientific">Dryococelus australis</name>
    <dbReference type="NCBI Taxonomy" id="614101"/>
    <lineage>
        <taxon>Eukaryota</taxon>
        <taxon>Metazoa</taxon>
        <taxon>Ecdysozoa</taxon>
        <taxon>Arthropoda</taxon>
        <taxon>Hexapoda</taxon>
        <taxon>Insecta</taxon>
        <taxon>Pterygota</taxon>
        <taxon>Neoptera</taxon>
        <taxon>Polyneoptera</taxon>
        <taxon>Phasmatodea</taxon>
        <taxon>Verophasmatodea</taxon>
        <taxon>Anareolatae</taxon>
        <taxon>Phasmatidae</taxon>
        <taxon>Eurycanthinae</taxon>
        <taxon>Dryococelus</taxon>
    </lineage>
</organism>
<protein>
    <submittedName>
        <fullName evidence="1">Uncharacterized protein</fullName>
    </submittedName>
</protein>
<sequence>MDSTNIRPYQFKPEKTCAGLKMDSDNDSNTLNTSGRTGTLFWCVWCVYLILDPEVLTMVRHNLSLKTKSQYKKRLLTAANPANKTWHYTSNKKFTSW</sequence>
<evidence type="ECO:0000313" key="1">
    <source>
        <dbReference type="EMBL" id="KAJ8896603.1"/>
    </source>
</evidence>
<comment type="caution">
    <text evidence="1">The sequence shown here is derived from an EMBL/GenBank/DDBJ whole genome shotgun (WGS) entry which is preliminary data.</text>
</comment>
<proteinExistence type="predicted"/>
<evidence type="ECO:0000313" key="2">
    <source>
        <dbReference type="Proteomes" id="UP001159363"/>
    </source>
</evidence>
<name>A0ABQ9ILB0_9NEOP</name>
<reference evidence="1 2" key="1">
    <citation type="submission" date="2023-02" db="EMBL/GenBank/DDBJ databases">
        <title>LHISI_Scaffold_Assembly.</title>
        <authorList>
            <person name="Stuart O.P."/>
            <person name="Cleave R."/>
            <person name="Magrath M.J.L."/>
            <person name="Mikheyev A.S."/>
        </authorList>
    </citation>
    <scope>NUCLEOTIDE SEQUENCE [LARGE SCALE GENOMIC DNA]</scope>
    <source>
        <strain evidence="1">Daus_M_001</strain>
        <tissue evidence="1">Leg muscle</tissue>
    </source>
</reference>
<keyword evidence="2" id="KW-1185">Reference proteome</keyword>
<accession>A0ABQ9ILB0</accession>
<dbReference type="EMBL" id="JARBHB010000001">
    <property type="protein sequence ID" value="KAJ8896603.1"/>
    <property type="molecule type" value="Genomic_DNA"/>
</dbReference>
<dbReference type="Proteomes" id="UP001159363">
    <property type="component" value="Chromosome 1"/>
</dbReference>
<gene>
    <name evidence="1" type="ORF">PR048_001947</name>
</gene>